<evidence type="ECO:0000313" key="3">
    <source>
        <dbReference type="EMBL" id="AMQ35901.1"/>
    </source>
</evidence>
<organism evidence="1">
    <name type="scientific">Plutella xylostella granulovirus</name>
    <dbReference type="NCBI Taxonomy" id="98383"/>
    <lineage>
        <taxon>Viruses</taxon>
        <taxon>Viruses incertae sedis</taxon>
        <taxon>Naldaviricetes</taxon>
        <taxon>Lefavirales</taxon>
        <taxon>Baculoviridae</taxon>
        <taxon>Betabaculovirus</taxon>
        <taxon>Betabaculovirus pluxylostellae</taxon>
    </lineage>
</organism>
<dbReference type="EMBL" id="KU529794">
    <property type="protein sequence ID" value="AMQ36018.1"/>
    <property type="molecule type" value="Genomic_DNA"/>
</dbReference>
<evidence type="ECO:0000313" key="1">
    <source>
        <dbReference type="EMBL" id="AMQ35667.1"/>
    </source>
</evidence>
<gene>
    <name evidence="1" type="primary">PxGV-Corf55</name>
    <name evidence="2" type="synonym">PxGV-Korf55</name>
    <name evidence="3" type="synonym">PxGV-Morf55</name>
    <name evidence="4" type="synonym">PxGV-Torf55</name>
</gene>
<reference evidence="1" key="1">
    <citation type="submission" date="2016-01" db="EMBL/GenBank/DDBJ databases">
        <title>Complete Genome Sequences of Four Plutella xylostella Granulovirus Isolates.</title>
        <authorList>
            <person name="Spence R.J."/>
            <person name="Noune C."/>
            <person name="Hauxwell C."/>
        </authorList>
    </citation>
    <scope>NUCLEOTIDE SEQUENCE</scope>
    <source>
        <strain evidence="1">PxGV_C</strain>
        <strain evidence="2">PxGV_K</strain>
        <strain evidence="3">PxGV_M</strain>
        <strain evidence="4">PxGV_T</strain>
    </source>
</reference>
<dbReference type="EMBL" id="KU529791">
    <property type="protein sequence ID" value="AMQ35667.1"/>
    <property type="molecule type" value="Genomic_DNA"/>
</dbReference>
<evidence type="ECO:0000313" key="2">
    <source>
        <dbReference type="EMBL" id="AMQ35784.1"/>
    </source>
</evidence>
<dbReference type="EMBL" id="KU529792">
    <property type="protein sequence ID" value="AMQ35784.1"/>
    <property type="molecule type" value="Genomic_DNA"/>
</dbReference>
<proteinExistence type="predicted"/>
<protein>
    <submittedName>
        <fullName evidence="1">PxGV-Corf55 protein</fullName>
    </submittedName>
    <submittedName>
        <fullName evidence="2">PxGV-Korf55 protein</fullName>
    </submittedName>
    <submittedName>
        <fullName evidence="3">PxGV-Morf55 protein</fullName>
    </submittedName>
    <submittedName>
        <fullName evidence="4">PxGV-Torf55 protein</fullName>
    </submittedName>
</protein>
<name>A0A142DVP9_9BBAC</name>
<accession>A0A142DVP9</accession>
<sequence length="100" mass="11709">MSKRRTTSEKQEETIKMMKGSDVAYKFSMRPDEEYDYVFQIKINKINLWKIDIGLVMTTDMNADKVSVFKNYYNEFMELALQSPNNGVSNVSVYVKKCIV</sequence>
<dbReference type="EMBL" id="KU529793">
    <property type="protein sequence ID" value="AMQ35901.1"/>
    <property type="molecule type" value="Genomic_DNA"/>
</dbReference>
<evidence type="ECO:0000313" key="4">
    <source>
        <dbReference type="EMBL" id="AMQ36018.1"/>
    </source>
</evidence>